<dbReference type="UniPathway" id="UPA00068">
    <property type="reaction ID" value="UER00109"/>
</dbReference>
<dbReference type="GO" id="GO:0030170">
    <property type="term" value="F:pyridoxal phosphate binding"/>
    <property type="evidence" value="ECO:0007669"/>
    <property type="project" value="InterPro"/>
</dbReference>
<dbReference type="InterPro" id="IPR004636">
    <property type="entry name" value="AcOrn/SuccOrn_fam"/>
</dbReference>
<dbReference type="InterPro" id="IPR015421">
    <property type="entry name" value="PyrdxlP-dep_Trfase_major"/>
</dbReference>
<sequence>MSKSSVMNTYGRFDVTFEKGKGVKLYDTNGKEYIDFVSGVAVNCLGHCHPAITKAVVEQSNNLVQLSNYYWNTKHTLLAEKLTENSDHDKVFFCNSGTEANECALKIARKYGTLHGNGDKNVILYMDNSFHGRTVGALSVTGQPKYQKDFMPLMGGVKNIKFNDINQLKENFNENVCGVIIEPIQGESGINNADVDYLKELRSLCDQYNALMIFDEVQCGMGRTGSLFAYKKFGVIPDIITVAKALGGGFPVGATIANERAASAFVPGDHGSTFGGNPLVCAVALAVLDELIDGKIIDSIPEKEAYLRSKLAVLKEKYGLINEIKGMGLLIGISINDGKFKDLVNKCFEKGLLVVTAGSDVVRLLPPLNVTKEDIDEAMALLELAMKEMVS</sequence>
<dbReference type="Gene3D" id="3.90.1150.10">
    <property type="entry name" value="Aspartate Aminotransferase, domain 1"/>
    <property type="match status" value="1"/>
</dbReference>
<keyword evidence="5" id="KW-0055">Arginine biosynthesis</keyword>
<keyword evidence="1 5" id="KW-0032">Aminotransferase</keyword>
<comment type="caution">
    <text evidence="6">The sequence shown here is derived from an EMBL/GenBank/DDBJ whole genome shotgun (WGS) entry which is preliminary data.</text>
</comment>
<comment type="similarity">
    <text evidence="5">Belongs to the class-III pyridoxal-phosphate-dependent aminotransferase family. ArgD subfamily.</text>
</comment>
<comment type="pathway">
    <text evidence="5">Amino-acid biosynthesis; L-arginine biosynthesis; N(2)-acetyl-L-ornithine from L-glutamate: step 4/4.</text>
</comment>
<dbReference type="PANTHER" id="PTHR11986:SF79">
    <property type="entry name" value="ACETYLORNITHINE AMINOTRANSFERASE, MITOCHONDRIAL"/>
    <property type="match status" value="1"/>
</dbReference>
<dbReference type="GO" id="GO:0005737">
    <property type="term" value="C:cytoplasm"/>
    <property type="evidence" value="ECO:0007669"/>
    <property type="project" value="UniProtKB-SubCell"/>
</dbReference>
<dbReference type="InterPro" id="IPR015422">
    <property type="entry name" value="PyrdxlP-dep_Trfase_small"/>
</dbReference>
<keyword evidence="4 5" id="KW-0663">Pyridoxal phosphate</keyword>
<feature type="binding site" evidence="5">
    <location>
        <position position="133"/>
    </location>
    <ligand>
        <name>N(2)-acetyl-L-ornithine</name>
        <dbReference type="ChEBI" id="CHEBI:57805"/>
    </ligand>
</feature>
<dbReference type="InterPro" id="IPR049704">
    <property type="entry name" value="Aminotrans_3_PPA_site"/>
</dbReference>
<dbReference type="EC" id="2.6.1.11" evidence="5"/>
<feature type="binding site" evidence="5">
    <location>
        <position position="272"/>
    </location>
    <ligand>
        <name>N(2)-acetyl-L-ornithine</name>
        <dbReference type="ChEBI" id="CHEBI:57805"/>
    </ligand>
</feature>
<dbReference type="PATRIC" id="fig|1121326.3.peg.5131"/>
<dbReference type="PIRSF" id="PIRSF000521">
    <property type="entry name" value="Transaminase_4ab_Lys_Orn"/>
    <property type="match status" value="1"/>
</dbReference>
<gene>
    <name evidence="6" type="primary">argD_2</name>
    <name evidence="5" type="synonym">argD</name>
    <name evidence="6" type="ORF">CLMAG_50760</name>
</gene>
<dbReference type="InterPro" id="IPR050103">
    <property type="entry name" value="Class-III_PLP-dep_AT"/>
</dbReference>
<protein>
    <recommendedName>
        <fullName evidence="5">Acetylornithine aminotransferase</fullName>
        <shortName evidence="5">ACOAT</shortName>
        <ecNumber evidence="5">2.6.1.11</ecNumber>
    </recommendedName>
</protein>
<evidence type="ECO:0000256" key="2">
    <source>
        <dbReference type="ARBA" id="ARBA00022605"/>
    </source>
</evidence>
<comment type="subcellular location">
    <subcellularLocation>
        <location evidence="5">Cytoplasm</location>
    </subcellularLocation>
</comment>
<dbReference type="Proteomes" id="UP000076603">
    <property type="component" value="Unassembled WGS sequence"/>
</dbReference>
<feature type="binding site" evidence="5">
    <location>
        <begin position="97"/>
        <end position="98"/>
    </location>
    <ligand>
        <name>pyridoxal 5'-phosphate</name>
        <dbReference type="ChEBI" id="CHEBI:597326"/>
    </ligand>
</feature>
<reference evidence="6 7" key="1">
    <citation type="submission" date="2016-04" db="EMBL/GenBank/DDBJ databases">
        <title>Genome sequence of Clostridium magnum DSM 2767.</title>
        <authorList>
            <person name="Poehlein A."/>
            <person name="Uhlig R."/>
            <person name="Fischer R."/>
            <person name="Bahl H."/>
            <person name="Daniel R."/>
        </authorList>
    </citation>
    <scope>NUCLEOTIDE SEQUENCE [LARGE SCALE GENOMIC DNA]</scope>
    <source>
        <strain evidence="6 7">DSM 2767</strain>
    </source>
</reference>
<evidence type="ECO:0000256" key="5">
    <source>
        <dbReference type="HAMAP-Rule" id="MF_01107"/>
    </source>
</evidence>
<dbReference type="RefSeq" id="WP_066628682.1">
    <property type="nucleotide sequence ID" value="NZ_FQXL01000007.1"/>
</dbReference>
<dbReference type="OrthoDB" id="9801052at2"/>
<evidence type="ECO:0000313" key="6">
    <source>
        <dbReference type="EMBL" id="KZL89576.1"/>
    </source>
</evidence>
<feature type="binding site" evidence="5">
    <location>
        <position position="273"/>
    </location>
    <ligand>
        <name>pyridoxal 5'-phosphate</name>
        <dbReference type="ChEBI" id="CHEBI:597326"/>
    </ligand>
</feature>
<feature type="binding site" evidence="5">
    <location>
        <begin position="215"/>
        <end position="218"/>
    </location>
    <ligand>
        <name>pyridoxal 5'-phosphate</name>
        <dbReference type="ChEBI" id="CHEBI:597326"/>
    </ligand>
</feature>
<dbReference type="PANTHER" id="PTHR11986">
    <property type="entry name" value="AMINOTRANSFERASE CLASS III"/>
    <property type="match status" value="1"/>
</dbReference>
<dbReference type="NCBIfam" id="TIGR00707">
    <property type="entry name" value="argD"/>
    <property type="match status" value="1"/>
</dbReference>
<dbReference type="EMBL" id="LWAE01000008">
    <property type="protein sequence ID" value="KZL89576.1"/>
    <property type="molecule type" value="Genomic_DNA"/>
</dbReference>
<dbReference type="InterPro" id="IPR005814">
    <property type="entry name" value="Aminotrans_3"/>
</dbReference>
<proteinExistence type="inferred from homology"/>
<comment type="cofactor">
    <cofactor evidence="5">
        <name>pyridoxal 5'-phosphate</name>
        <dbReference type="ChEBI" id="CHEBI:597326"/>
    </cofactor>
    <text evidence="5">Binds 1 pyridoxal phosphate per subunit.</text>
</comment>
<dbReference type="PROSITE" id="PS00600">
    <property type="entry name" value="AA_TRANSFER_CLASS_3"/>
    <property type="match status" value="1"/>
</dbReference>
<keyword evidence="7" id="KW-1185">Reference proteome</keyword>
<dbReference type="GO" id="GO:0042802">
    <property type="term" value="F:identical protein binding"/>
    <property type="evidence" value="ECO:0007669"/>
    <property type="project" value="TreeGrafter"/>
</dbReference>
<organism evidence="6 7">
    <name type="scientific">Clostridium magnum DSM 2767</name>
    <dbReference type="NCBI Taxonomy" id="1121326"/>
    <lineage>
        <taxon>Bacteria</taxon>
        <taxon>Bacillati</taxon>
        <taxon>Bacillota</taxon>
        <taxon>Clostridia</taxon>
        <taxon>Eubacteriales</taxon>
        <taxon>Clostridiaceae</taxon>
        <taxon>Clostridium</taxon>
    </lineage>
</organism>
<comment type="catalytic activity">
    <reaction evidence="5">
        <text>N(2)-acetyl-L-ornithine + 2-oxoglutarate = N-acetyl-L-glutamate 5-semialdehyde + L-glutamate</text>
        <dbReference type="Rhea" id="RHEA:18049"/>
        <dbReference type="ChEBI" id="CHEBI:16810"/>
        <dbReference type="ChEBI" id="CHEBI:29123"/>
        <dbReference type="ChEBI" id="CHEBI:29985"/>
        <dbReference type="ChEBI" id="CHEBI:57805"/>
        <dbReference type="EC" id="2.6.1.11"/>
    </reaction>
</comment>
<keyword evidence="3 5" id="KW-0808">Transferase</keyword>
<dbReference type="STRING" id="1121326.CLMAG_50760"/>
<name>A0A161X696_9CLOT</name>
<evidence type="ECO:0000256" key="1">
    <source>
        <dbReference type="ARBA" id="ARBA00022576"/>
    </source>
</evidence>
<feature type="binding site" evidence="5">
    <location>
        <position position="130"/>
    </location>
    <ligand>
        <name>pyridoxal 5'-phosphate</name>
        <dbReference type="ChEBI" id="CHEBI:597326"/>
    </ligand>
</feature>
<keyword evidence="2 5" id="KW-0028">Amino-acid biosynthesis</keyword>
<evidence type="ECO:0000256" key="4">
    <source>
        <dbReference type="ARBA" id="ARBA00022898"/>
    </source>
</evidence>
<dbReference type="Pfam" id="PF00202">
    <property type="entry name" value="Aminotran_3"/>
    <property type="match status" value="1"/>
</dbReference>
<accession>A0A161X696</accession>
<dbReference type="InterPro" id="IPR015424">
    <property type="entry name" value="PyrdxlP-dep_Trfase"/>
</dbReference>
<evidence type="ECO:0000313" key="7">
    <source>
        <dbReference type="Proteomes" id="UP000076603"/>
    </source>
</evidence>
<comment type="subunit">
    <text evidence="5">Homodimer.</text>
</comment>
<comment type="miscellaneous">
    <text evidence="5">May also have succinyldiaminopimelate aminotransferase activity, thus carrying out the corresponding step in lysine biosynthesis.</text>
</comment>
<dbReference type="NCBIfam" id="NF002325">
    <property type="entry name" value="PRK01278.1"/>
    <property type="match status" value="1"/>
</dbReference>
<dbReference type="Gene3D" id="3.40.640.10">
    <property type="entry name" value="Type I PLP-dependent aspartate aminotransferase-like (Major domain)"/>
    <property type="match status" value="1"/>
</dbReference>
<dbReference type="AlphaFoldDB" id="A0A161X696"/>
<evidence type="ECO:0000256" key="3">
    <source>
        <dbReference type="ARBA" id="ARBA00022679"/>
    </source>
</evidence>
<dbReference type="SUPFAM" id="SSF53383">
    <property type="entry name" value="PLP-dependent transferases"/>
    <property type="match status" value="1"/>
</dbReference>
<dbReference type="CDD" id="cd00610">
    <property type="entry name" value="OAT_like"/>
    <property type="match status" value="1"/>
</dbReference>
<dbReference type="FunFam" id="3.40.640.10:FF:000004">
    <property type="entry name" value="Acetylornithine aminotransferase"/>
    <property type="match status" value="1"/>
</dbReference>
<feature type="modified residue" description="N6-(pyridoxal phosphate)lysine" evidence="5">
    <location>
        <position position="244"/>
    </location>
</feature>
<dbReference type="GO" id="GO:0003992">
    <property type="term" value="F:N2-acetyl-L-ornithine:2-oxoglutarate 5-aminotransferase activity"/>
    <property type="evidence" value="ECO:0007669"/>
    <property type="project" value="UniProtKB-UniRule"/>
</dbReference>
<dbReference type="HAMAP" id="MF_01107">
    <property type="entry name" value="ArgD_aminotrans_3"/>
    <property type="match status" value="1"/>
</dbReference>
<keyword evidence="5" id="KW-0963">Cytoplasm</keyword>
<dbReference type="GO" id="GO:0006526">
    <property type="term" value="P:L-arginine biosynthetic process"/>
    <property type="evidence" value="ECO:0007669"/>
    <property type="project" value="UniProtKB-UniRule"/>
</dbReference>